<organism evidence="2 3">
    <name type="scientific">Dysgonomonas alginatilytica</name>
    <dbReference type="NCBI Taxonomy" id="1605892"/>
    <lineage>
        <taxon>Bacteria</taxon>
        <taxon>Pseudomonadati</taxon>
        <taxon>Bacteroidota</taxon>
        <taxon>Bacteroidia</taxon>
        <taxon>Bacteroidales</taxon>
        <taxon>Dysgonomonadaceae</taxon>
        <taxon>Dysgonomonas</taxon>
    </lineage>
</organism>
<keyword evidence="1" id="KW-0732">Signal</keyword>
<protein>
    <submittedName>
        <fullName evidence="2">Uncharacterized protein</fullName>
    </submittedName>
</protein>
<dbReference type="EMBL" id="QICL01000008">
    <property type="protein sequence ID" value="PXV65012.1"/>
    <property type="molecule type" value="Genomic_DNA"/>
</dbReference>
<dbReference type="OrthoDB" id="1093807at2"/>
<proteinExistence type="predicted"/>
<feature type="chain" id="PRO_5015961074" evidence="1">
    <location>
        <begin position="20"/>
        <end position="251"/>
    </location>
</feature>
<evidence type="ECO:0000313" key="3">
    <source>
        <dbReference type="Proteomes" id="UP000247973"/>
    </source>
</evidence>
<sequence length="251" mass="28468">MKKILTVVILFAFIPMLFAQTNTDKQKEEINKIKKSKNYIYGEATLPNQEEALKLAKEILVNNINEWVSGEKKIKQSQALVIRDIIENSENISLVRGNMYRAFVYVQKKNILPVEDTDNSVIISRPVSTDADQALIVQGIHKTEPKRIETTDLPLTADPDDTPQDILNKITGITQFKDAAPYFQELKNARKMVYGKLKTMTSPNDCYLLIYNPEGAVVAILDKGHLKNLNTRTEDSLSNYKGCGALWFQLF</sequence>
<gene>
    <name evidence="2" type="ORF">CLV62_10810</name>
</gene>
<dbReference type="Proteomes" id="UP000247973">
    <property type="component" value="Unassembled WGS sequence"/>
</dbReference>
<feature type="signal peptide" evidence="1">
    <location>
        <begin position="1"/>
        <end position="19"/>
    </location>
</feature>
<evidence type="ECO:0000256" key="1">
    <source>
        <dbReference type="SAM" id="SignalP"/>
    </source>
</evidence>
<reference evidence="2 3" key="1">
    <citation type="submission" date="2018-03" db="EMBL/GenBank/DDBJ databases">
        <title>Genomic Encyclopedia of Archaeal and Bacterial Type Strains, Phase II (KMG-II): from individual species to whole genera.</title>
        <authorList>
            <person name="Goeker M."/>
        </authorList>
    </citation>
    <scope>NUCLEOTIDE SEQUENCE [LARGE SCALE GENOMIC DNA]</scope>
    <source>
        <strain evidence="2 3">DSM 100214</strain>
    </source>
</reference>
<name>A0A2V3PPH3_9BACT</name>
<dbReference type="RefSeq" id="WP_146212720.1">
    <property type="nucleotide sequence ID" value="NZ_QICL01000008.1"/>
</dbReference>
<dbReference type="AlphaFoldDB" id="A0A2V3PPH3"/>
<accession>A0A2V3PPH3</accession>
<evidence type="ECO:0000313" key="2">
    <source>
        <dbReference type="EMBL" id="PXV65012.1"/>
    </source>
</evidence>
<comment type="caution">
    <text evidence="2">The sequence shown here is derived from an EMBL/GenBank/DDBJ whole genome shotgun (WGS) entry which is preliminary data.</text>
</comment>
<keyword evidence="3" id="KW-1185">Reference proteome</keyword>